<feature type="compositionally biased region" description="Low complexity" evidence="8">
    <location>
        <begin position="274"/>
        <end position="284"/>
    </location>
</feature>
<dbReference type="PROSITE" id="PS00108">
    <property type="entry name" value="PROTEIN_KINASE_ST"/>
    <property type="match status" value="1"/>
</dbReference>
<feature type="binding site" evidence="7">
    <location>
        <position position="38"/>
    </location>
    <ligand>
        <name>ATP</name>
        <dbReference type="ChEBI" id="CHEBI:30616"/>
    </ligand>
</feature>
<keyword evidence="12" id="KW-1185">Reference proteome</keyword>
<accession>A0A1Q9LCQ4</accession>
<evidence type="ECO:0000313" key="11">
    <source>
        <dbReference type="EMBL" id="OLR89799.1"/>
    </source>
</evidence>
<evidence type="ECO:0000256" key="4">
    <source>
        <dbReference type="ARBA" id="ARBA00022741"/>
    </source>
</evidence>
<dbReference type="Proteomes" id="UP000186040">
    <property type="component" value="Unassembled WGS sequence"/>
</dbReference>
<dbReference type="InterPro" id="IPR008271">
    <property type="entry name" value="Ser/Thr_kinase_AS"/>
</dbReference>
<dbReference type="GO" id="GO:0004674">
    <property type="term" value="F:protein serine/threonine kinase activity"/>
    <property type="evidence" value="ECO:0007669"/>
    <property type="project" value="UniProtKB-KW"/>
</dbReference>
<sequence>MSAPRIEGLRWQRFIGSGGFADVHLYRQARPRRSVAVKVLKGLEPALREQFTAEADAMVELEDHPNITPVYFTGVSDDGRHYLVMPYYPQENYADRARRGPLPVAEALSVGIQVAGAVDAAHRGGILHRDIKPANILVDKHGAPRLSDFGIAGRVGVTETGDVAMSVPWASPEVVAGHASAYTSDIYSLAATTWHLLAGRSPFEVPAGDNSTDALVRRIQDPAARPFPLPPGVPAELEKVLLRGLSRDPAHRHQAARDFALALQAVEYRQGTPTTTITMVSTPRPAEPLYQHTFGPRGTPQPEPEDLDKTAVKRDGDDDPVDEAPAETSYTPKAPTETGFRPRRQPAPETGHQQQPAAETSYRPRGQAAPETSVQPRNPLPPQGFAPLAQRPPGTSGPQGHPRPDSRPTPPRYDSGPRYDQPAPRPTPPPPPAQQPRQDTLPQGPPPQPPAEQKKPLAAIALGAVAVLAAVVTGVILFTGGGGGKSPSSTVAAPPKVVQEDVPPGKPTLVASRVDPATVRFTWTYSAQFSSDTYAWRTADGQRSGTSPTPVLTLPSPAGTPVCVQVKVVRADGSNASAEWSPQSCAS</sequence>
<evidence type="ECO:0000256" key="9">
    <source>
        <dbReference type="SAM" id="Phobius"/>
    </source>
</evidence>
<dbReference type="EMBL" id="MKQR01000028">
    <property type="protein sequence ID" value="OLR89799.1"/>
    <property type="molecule type" value="Genomic_DNA"/>
</dbReference>
<protein>
    <recommendedName>
        <fullName evidence="1">non-specific serine/threonine protein kinase</fullName>
        <ecNumber evidence="1">2.7.11.1</ecNumber>
    </recommendedName>
</protein>
<evidence type="ECO:0000256" key="3">
    <source>
        <dbReference type="ARBA" id="ARBA00022679"/>
    </source>
</evidence>
<keyword evidence="6 7" id="KW-0067">ATP-binding</keyword>
<keyword evidence="9" id="KW-1133">Transmembrane helix</keyword>
<evidence type="ECO:0000256" key="1">
    <source>
        <dbReference type="ARBA" id="ARBA00012513"/>
    </source>
</evidence>
<dbReference type="AlphaFoldDB" id="A0A1Q9LCQ4"/>
<dbReference type="Gene3D" id="3.30.200.20">
    <property type="entry name" value="Phosphorylase Kinase, domain 1"/>
    <property type="match status" value="1"/>
</dbReference>
<dbReference type="EC" id="2.7.11.1" evidence="1"/>
<evidence type="ECO:0000256" key="5">
    <source>
        <dbReference type="ARBA" id="ARBA00022777"/>
    </source>
</evidence>
<dbReference type="PANTHER" id="PTHR43289:SF6">
    <property type="entry name" value="SERINE_THREONINE-PROTEIN KINASE NEKL-3"/>
    <property type="match status" value="1"/>
</dbReference>
<dbReference type="InterPro" id="IPR000719">
    <property type="entry name" value="Prot_kinase_dom"/>
</dbReference>
<comment type="caution">
    <text evidence="11">The sequence shown here is derived from an EMBL/GenBank/DDBJ whole genome shotgun (WGS) entry which is preliminary data.</text>
</comment>
<evidence type="ECO:0000256" key="7">
    <source>
        <dbReference type="PROSITE-ProRule" id="PRU10141"/>
    </source>
</evidence>
<evidence type="ECO:0000256" key="2">
    <source>
        <dbReference type="ARBA" id="ARBA00022527"/>
    </source>
</evidence>
<evidence type="ECO:0000256" key="6">
    <source>
        <dbReference type="ARBA" id="ARBA00022840"/>
    </source>
</evidence>
<evidence type="ECO:0000259" key="10">
    <source>
        <dbReference type="PROSITE" id="PS50011"/>
    </source>
</evidence>
<dbReference type="CDD" id="cd14014">
    <property type="entry name" value="STKc_PknB_like"/>
    <property type="match status" value="1"/>
</dbReference>
<evidence type="ECO:0000256" key="8">
    <source>
        <dbReference type="SAM" id="MobiDB-lite"/>
    </source>
</evidence>
<dbReference type="Pfam" id="PF00069">
    <property type="entry name" value="Pkinase"/>
    <property type="match status" value="1"/>
</dbReference>
<dbReference type="Gene3D" id="1.10.510.10">
    <property type="entry name" value="Transferase(Phosphotransferase) domain 1"/>
    <property type="match status" value="1"/>
</dbReference>
<dbReference type="InterPro" id="IPR017441">
    <property type="entry name" value="Protein_kinase_ATP_BS"/>
</dbReference>
<dbReference type="STRING" id="1193682.BJP25_01895"/>
<feature type="domain" description="Protein kinase" evidence="10">
    <location>
        <begin position="9"/>
        <end position="266"/>
    </location>
</feature>
<keyword evidence="5" id="KW-0418">Kinase</keyword>
<keyword evidence="9" id="KW-0812">Transmembrane</keyword>
<dbReference type="RefSeq" id="WP_075978008.1">
    <property type="nucleotide sequence ID" value="NZ_MKQR01000028.1"/>
</dbReference>
<keyword evidence="4 7" id="KW-0547">Nucleotide-binding</keyword>
<gene>
    <name evidence="11" type="ORF">BJP25_01895</name>
</gene>
<name>A0A1Q9LCQ4_9PSEU</name>
<proteinExistence type="predicted"/>
<feature type="compositionally biased region" description="Pro residues" evidence="8">
    <location>
        <begin position="423"/>
        <end position="434"/>
    </location>
</feature>
<dbReference type="PROSITE" id="PS50011">
    <property type="entry name" value="PROTEIN_KINASE_DOM"/>
    <property type="match status" value="1"/>
</dbReference>
<reference evidence="11 12" key="1">
    <citation type="submission" date="2016-10" db="EMBL/GenBank/DDBJ databases">
        <title>The Draft Genome Sequence of Actinokineospora bangkokensis 44EHWT reveals the biosynthetic pathway of antifungal compounds Thailandins with unusual extender unit butylmalonyl-CoA.</title>
        <authorList>
            <person name="Greule A."/>
            <person name="Intra B."/>
            <person name="Flemming S."/>
            <person name="Rommel M.G."/>
            <person name="Panbangred W."/>
            <person name="Bechthold A."/>
        </authorList>
    </citation>
    <scope>NUCLEOTIDE SEQUENCE [LARGE SCALE GENOMIC DNA]</scope>
    <source>
        <strain evidence="11 12">44EHW</strain>
    </source>
</reference>
<dbReference type="OrthoDB" id="9762169at2"/>
<dbReference type="PANTHER" id="PTHR43289">
    <property type="entry name" value="MITOGEN-ACTIVATED PROTEIN KINASE KINASE KINASE 20-RELATED"/>
    <property type="match status" value="1"/>
</dbReference>
<feature type="compositionally biased region" description="Basic and acidic residues" evidence="8">
    <location>
        <begin position="307"/>
        <end position="316"/>
    </location>
</feature>
<feature type="transmembrane region" description="Helical" evidence="9">
    <location>
        <begin position="457"/>
        <end position="478"/>
    </location>
</feature>
<dbReference type="SUPFAM" id="SSF56112">
    <property type="entry name" value="Protein kinase-like (PK-like)"/>
    <property type="match status" value="1"/>
</dbReference>
<keyword evidence="2" id="KW-0723">Serine/threonine-protein kinase</keyword>
<dbReference type="SMART" id="SM00220">
    <property type="entry name" value="S_TKc"/>
    <property type="match status" value="1"/>
</dbReference>
<keyword evidence="9" id="KW-0472">Membrane</keyword>
<feature type="region of interest" description="Disordered" evidence="8">
    <location>
        <begin position="274"/>
        <end position="455"/>
    </location>
</feature>
<evidence type="ECO:0000313" key="12">
    <source>
        <dbReference type="Proteomes" id="UP000186040"/>
    </source>
</evidence>
<keyword evidence="3" id="KW-0808">Transferase</keyword>
<organism evidence="11 12">
    <name type="scientific">Actinokineospora bangkokensis</name>
    <dbReference type="NCBI Taxonomy" id="1193682"/>
    <lineage>
        <taxon>Bacteria</taxon>
        <taxon>Bacillati</taxon>
        <taxon>Actinomycetota</taxon>
        <taxon>Actinomycetes</taxon>
        <taxon>Pseudonocardiales</taxon>
        <taxon>Pseudonocardiaceae</taxon>
        <taxon>Actinokineospora</taxon>
    </lineage>
</organism>
<dbReference type="GO" id="GO:0005524">
    <property type="term" value="F:ATP binding"/>
    <property type="evidence" value="ECO:0007669"/>
    <property type="project" value="UniProtKB-UniRule"/>
</dbReference>
<dbReference type="PROSITE" id="PS00107">
    <property type="entry name" value="PROTEIN_KINASE_ATP"/>
    <property type="match status" value="1"/>
</dbReference>
<dbReference type="InterPro" id="IPR011009">
    <property type="entry name" value="Kinase-like_dom_sf"/>
</dbReference>